<protein>
    <submittedName>
        <fullName evidence="2">Uncharacterized protein</fullName>
    </submittedName>
</protein>
<keyword evidence="1" id="KW-1133">Transmembrane helix</keyword>
<comment type="caution">
    <text evidence="2">The sequence shown here is derived from an EMBL/GenBank/DDBJ whole genome shotgun (WGS) entry which is preliminary data.</text>
</comment>
<accession>A0ABS5EJ54</accession>
<keyword evidence="1" id="KW-0812">Transmembrane</keyword>
<evidence type="ECO:0000313" key="2">
    <source>
        <dbReference type="EMBL" id="MBR0650990.1"/>
    </source>
</evidence>
<keyword evidence="3" id="KW-1185">Reference proteome</keyword>
<gene>
    <name evidence="2" type="ORF">GXW78_15055</name>
</gene>
<dbReference type="EMBL" id="JAAEDI010000015">
    <property type="protein sequence ID" value="MBR0650990.1"/>
    <property type="molecule type" value="Genomic_DNA"/>
</dbReference>
<evidence type="ECO:0000313" key="3">
    <source>
        <dbReference type="Proteomes" id="UP000698752"/>
    </source>
</evidence>
<sequence length="56" mass="5664">MIDDVPGIPWVQPLVLALLLFGGLALRRWGSGRAPAIGMALLGSRSASPPAGSPGV</sequence>
<keyword evidence="1" id="KW-0472">Membrane</keyword>
<feature type="transmembrane region" description="Helical" evidence="1">
    <location>
        <begin position="6"/>
        <end position="26"/>
    </location>
</feature>
<dbReference type="Proteomes" id="UP000698752">
    <property type="component" value="Unassembled WGS sequence"/>
</dbReference>
<name>A0ABS5EJ54_9PROT</name>
<evidence type="ECO:0000256" key="1">
    <source>
        <dbReference type="SAM" id="Phobius"/>
    </source>
</evidence>
<reference evidence="3" key="1">
    <citation type="journal article" date="2021" name="Syst. Appl. Microbiol.">
        <title>Roseomonas hellenica sp. nov., isolated from roots of wild-growing Alkanna tinctoria.</title>
        <authorList>
            <person name="Rat A."/>
            <person name="Naranjo H.D."/>
            <person name="Lebbe L."/>
            <person name="Cnockaert M."/>
            <person name="Krigas N."/>
            <person name="Grigoriadou K."/>
            <person name="Maloupa E."/>
            <person name="Willems A."/>
        </authorList>
    </citation>
    <scope>NUCLEOTIDE SEQUENCE [LARGE SCALE GENOMIC DNA]</scope>
    <source>
        <strain evidence="3">LMG 31159</strain>
    </source>
</reference>
<dbReference type="RefSeq" id="WP_211869659.1">
    <property type="nucleotide sequence ID" value="NZ_JAAEDI010000015.1"/>
</dbReference>
<proteinExistence type="predicted"/>
<organism evidence="2 3">
    <name type="scientific">Neoroseomonas terrae</name>
    <dbReference type="NCBI Taxonomy" id="424799"/>
    <lineage>
        <taxon>Bacteria</taxon>
        <taxon>Pseudomonadati</taxon>
        <taxon>Pseudomonadota</taxon>
        <taxon>Alphaproteobacteria</taxon>
        <taxon>Acetobacterales</taxon>
        <taxon>Acetobacteraceae</taxon>
        <taxon>Neoroseomonas</taxon>
    </lineage>
</organism>